<protein>
    <recommendedName>
        <fullName evidence="9">Benzoate 4-monooxygenase cytochrome P450</fullName>
    </recommendedName>
</protein>
<evidence type="ECO:0000256" key="2">
    <source>
        <dbReference type="ARBA" id="ARBA00010617"/>
    </source>
</evidence>
<dbReference type="CDD" id="cd11060">
    <property type="entry name" value="CYP57A1-like"/>
    <property type="match status" value="1"/>
</dbReference>
<evidence type="ECO:0000256" key="5">
    <source>
        <dbReference type="PIRSR" id="PIRSR602401-1"/>
    </source>
</evidence>
<dbReference type="PRINTS" id="PR00385">
    <property type="entry name" value="P450"/>
</dbReference>
<gene>
    <name evidence="7" type="ORF">H2200_012103</name>
</gene>
<keyword evidence="6" id="KW-0812">Transmembrane</keyword>
<organism evidence="7 8">
    <name type="scientific">Cladophialophora chaetospira</name>
    <dbReference type="NCBI Taxonomy" id="386627"/>
    <lineage>
        <taxon>Eukaryota</taxon>
        <taxon>Fungi</taxon>
        <taxon>Dikarya</taxon>
        <taxon>Ascomycota</taxon>
        <taxon>Pezizomycotina</taxon>
        <taxon>Eurotiomycetes</taxon>
        <taxon>Chaetothyriomycetidae</taxon>
        <taxon>Chaetothyriales</taxon>
        <taxon>Herpotrichiellaceae</taxon>
        <taxon>Cladophialophora</taxon>
    </lineage>
</organism>
<evidence type="ECO:0000256" key="1">
    <source>
        <dbReference type="ARBA" id="ARBA00001971"/>
    </source>
</evidence>
<evidence type="ECO:0000256" key="4">
    <source>
        <dbReference type="ARBA" id="ARBA00023004"/>
    </source>
</evidence>
<dbReference type="InterPro" id="IPR036396">
    <property type="entry name" value="Cyt_P450_sf"/>
</dbReference>
<dbReference type="GO" id="GO:0005506">
    <property type="term" value="F:iron ion binding"/>
    <property type="evidence" value="ECO:0007669"/>
    <property type="project" value="InterPro"/>
</dbReference>
<keyword evidence="5" id="KW-0349">Heme</keyword>
<dbReference type="GO" id="GO:0020037">
    <property type="term" value="F:heme binding"/>
    <property type="evidence" value="ECO:0007669"/>
    <property type="project" value="InterPro"/>
</dbReference>
<sequence length="764" mass="86977">MPPPVPYVSMYVLAERLNVKSISRKRSAVVIATSRLPEYHSNLMLICFRAADKMIAYLPLIITLLIPVYLYQTWRSRGLNKFPGPFFASLTDLWKVLYARNNSVKENSVYIDVHEKYGDVVRIGPNELSFADPQAIFDIYGTKGSDQKSQMYDVTSIPTQGRRTKVLLSTTDSEWHDQQRRLIAPAFNLTNILKYEPWVTDSVRVFLQEMSNRYAGKAGKEGIVDLHRWFAFFTADVISNLTYGQRTGFMESGTDISNIHAGVRLVFIPWLYLSRMPILDTLTFKNPILMFLQRKGLVPGFSSPLQPIIAKHFSERKAVWQASNQKGSQAGEHETLVDRFLIAERDNPEKFDMAPENHARTMIVAGSETTAITLTATLYFLIKHPECYKKLQAEIDAVPSENLVSTPDGEVFSWTTAQSLPYLDACIRESMRCHVVQRMPHQRVVPPGGLTICGVFVPGGTDVGIYAPVLHRRKEVFGADVEVYRPERWLEDEEKTKRMKQAMFTFSFGKYNCLGKNISRMEMYKFIPTILRRFKFTLDDPKATWTVMNGAFAIPEGVHVQSMASHLAIRVLTAQQLRHDEVLLPACVLINKSYNERESEGLLDRYPSPEDFLADLGSDGLCAIIQDGQNERLPVAIAATKRWKGRRKDQDANSNDEGIRDWEIGPAASRSSPQYRGRGLIEQCLQALSARLLIEVRDKPVRLWVKVVEEMYAKYWARKGFEQYGSSYVIPVGEWHRDRAYTLVDMVKEISRTEVAAKTSISHA</sequence>
<evidence type="ECO:0000256" key="6">
    <source>
        <dbReference type="SAM" id="Phobius"/>
    </source>
</evidence>
<dbReference type="AlphaFoldDB" id="A0AA38WY68"/>
<accession>A0AA38WY68</accession>
<feature type="transmembrane region" description="Helical" evidence="6">
    <location>
        <begin position="54"/>
        <end position="71"/>
    </location>
</feature>
<dbReference type="GO" id="GO:0016705">
    <property type="term" value="F:oxidoreductase activity, acting on paired donors, with incorporation or reduction of molecular oxygen"/>
    <property type="evidence" value="ECO:0007669"/>
    <property type="project" value="InterPro"/>
</dbReference>
<dbReference type="SUPFAM" id="SSF48264">
    <property type="entry name" value="Cytochrome P450"/>
    <property type="match status" value="1"/>
</dbReference>
<proteinExistence type="inferred from homology"/>
<dbReference type="PRINTS" id="PR00463">
    <property type="entry name" value="EP450I"/>
</dbReference>
<dbReference type="GO" id="GO:0004497">
    <property type="term" value="F:monooxygenase activity"/>
    <property type="evidence" value="ECO:0007669"/>
    <property type="project" value="InterPro"/>
</dbReference>
<dbReference type="Proteomes" id="UP001172673">
    <property type="component" value="Unassembled WGS sequence"/>
</dbReference>
<name>A0AA38WY68_9EURO</name>
<dbReference type="InterPro" id="IPR001128">
    <property type="entry name" value="Cyt_P450"/>
</dbReference>
<keyword evidence="4 5" id="KW-0408">Iron</keyword>
<dbReference type="Gene3D" id="1.10.630.10">
    <property type="entry name" value="Cytochrome P450"/>
    <property type="match status" value="1"/>
</dbReference>
<comment type="cofactor">
    <cofactor evidence="1 5">
        <name>heme</name>
        <dbReference type="ChEBI" id="CHEBI:30413"/>
    </cofactor>
</comment>
<keyword evidence="3 5" id="KW-0479">Metal-binding</keyword>
<dbReference type="Pfam" id="PF00067">
    <property type="entry name" value="p450"/>
    <property type="match status" value="1"/>
</dbReference>
<feature type="binding site" description="axial binding residue" evidence="5">
    <location>
        <position position="513"/>
    </location>
    <ligand>
        <name>heme</name>
        <dbReference type="ChEBI" id="CHEBI:30413"/>
    </ligand>
    <ligandPart>
        <name>Fe</name>
        <dbReference type="ChEBI" id="CHEBI:18248"/>
    </ligandPart>
</feature>
<keyword evidence="6" id="KW-0472">Membrane</keyword>
<evidence type="ECO:0000313" key="8">
    <source>
        <dbReference type="Proteomes" id="UP001172673"/>
    </source>
</evidence>
<keyword evidence="6" id="KW-1133">Transmembrane helix</keyword>
<evidence type="ECO:0008006" key="9">
    <source>
        <dbReference type="Google" id="ProtNLM"/>
    </source>
</evidence>
<comment type="caution">
    <text evidence="7">The sequence shown here is derived from an EMBL/GenBank/DDBJ whole genome shotgun (WGS) entry which is preliminary data.</text>
</comment>
<evidence type="ECO:0000256" key="3">
    <source>
        <dbReference type="ARBA" id="ARBA00022723"/>
    </source>
</evidence>
<comment type="similarity">
    <text evidence="2">Belongs to the cytochrome P450 family.</text>
</comment>
<evidence type="ECO:0000313" key="7">
    <source>
        <dbReference type="EMBL" id="KAJ9603325.1"/>
    </source>
</evidence>
<dbReference type="InterPro" id="IPR002401">
    <property type="entry name" value="Cyt_P450_E_grp-I"/>
</dbReference>
<keyword evidence="8" id="KW-1185">Reference proteome</keyword>
<dbReference type="PANTHER" id="PTHR24305">
    <property type="entry name" value="CYTOCHROME P450"/>
    <property type="match status" value="1"/>
</dbReference>
<dbReference type="PANTHER" id="PTHR24305:SF232">
    <property type="entry name" value="P450, PUTATIVE (EUROFUNG)-RELATED"/>
    <property type="match status" value="1"/>
</dbReference>
<dbReference type="EMBL" id="JAPDRK010000022">
    <property type="protein sequence ID" value="KAJ9603325.1"/>
    <property type="molecule type" value="Genomic_DNA"/>
</dbReference>
<dbReference type="InterPro" id="IPR050121">
    <property type="entry name" value="Cytochrome_P450_monoxygenase"/>
</dbReference>
<reference evidence="7" key="1">
    <citation type="submission" date="2022-10" db="EMBL/GenBank/DDBJ databases">
        <title>Culturing micro-colonial fungi from biological soil crusts in the Mojave desert and describing Neophaeococcomyces mojavensis, and introducing the new genera and species Taxawa tesnikishii.</title>
        <authorList>
            <person name="Kurbessoian T."/>
            <person name="Stajich J.E."/>
        </authorList>
    </citation>
    <scope>NUCLEOTIDE SEQUENCE</scope>
    <source>
        <strain evidence="7">TK_41</strain>
    </source>
</reference>